<reference evidence="3" key="1">
    <citation type="submission" date="2023-08" db="EMBL/GenBank/DDBJ databases">
        <title>Black Yeasts Isolated from many extreme environments.</title>
        <authorList>
            <person name="Coleine C."/>
            <person name="Stajich J.E."/>
            <person name="Selbmann L."/>
        </authorList>
    </citation>
    <scope>NUCLEOTIDE SEQUENCE</scope>
    <source>
        <strain evidence="3">CCFEE 5810</strain>
    </source>
</reference>
<accession>A0AAN7VR20</accession>
<dbReference type="CDD" id="cd18186">
    <property type="entry name" value="BTB_POZ_ZBTB_KLHL-like"/>
    <property type="match status" value="1"/>
</dbReference>
<dbReference type="Proteomes" id="UP001310594">
    <property type="component" value="Unassembled WGS sequence"/>
</dbReference>
<comment type="caution">
    <text evidence="3">The sequence shown here is derived from an EMBL/GenBank/DDBJ whole genome shotgun (WGS) entry which is preliminary data.</text>
</comment>
<dbReference type="InterPro" id="IPR000210">
    <property type="entry name" value="BTB/POZ_dom"/>
</dbReference>
<feature type="region of interest" description="Disordered" evidence="1">
    <location>
        <begin position="231"/>
        <end position="283"/>
    </location>
</feature>
<protein>
    <recommendedName>
        <fullName evidence="2">BTB domain-containing protein</fullName>
    </recommendedName>
</protein>
<organism evidence="3 4">
    <name type="scientific">Elasticomyces elasticus</name>
    <dbReference type="NCBI Taxonomy" id="574655"/>
    <lineage>
        <taxon>Eukaryota</taxon>
        <taxon>Fungi</taxon>
        <taxon>Dikarya</taxon>
        <taxon>Ascomycota</taxon>
        <taxon>Pezizomycotina</taxon>
        <taxon>Dothideomycetes</taxon>
        <taxon>Dothideomycetidae</taxon>
        <taxon>Mycosphaerellales</taxon>
        <taxon>Teratosphaeriaceae</taxon>
        <taxon>Elasticomyces</taxon>
    </lineage>
</organism>
<proteinExistence type="predicted"/>
<sequence length="283" mass="31891">MLLPSTEDKFPPPEGTDTDTLVKLVVGDGDAQKTFKAHKGVLAFYSSWFNAALNGKFREALEGTVKLPTEDPAVVQLFIYWTKTRRFCKVHEDPMGVISYDSLARLWVFGDSHEIPLLQKAVCDVVALKIYRTKVRSSRTVAGLTTETIDYIVMNSPPRQATLEKLLDDSVYVRYGYGRAMDIRGYWKHRHAPIESPDLLVHAEELQEYHIELQYGWDPFDRDGCRWHVHPGGESYPEEDDEEVEAGEVDNQAASGFGQDSSDSDVESEVGSNNADEVGRDDE</sequence>
<dbReference type="AlphaFoldDB" id="A0AAN7VR20"/>
<evidence type="ECO:0000256" key="1">
    <source>
        <dbReference type="SAM" id="MobiDB-lite"/>
    </source>
</evidence>
<evidence type="ECO:0000313" key="3">
    <source>
        <dbReference type="EMBL" id="KAK5699089.1"/>
    </source>
</evidence>
<dbReference type="Gene3D" id="3.30.710.10">
    <property type="entry name" value="Potassium Channel Kv1.1, Chain A"/>
    <property type="match status" value="1"/>
</dbReference>
<feature type="domain" description="BTB" evidence="2">
    <location>
        <begin position="20"/>
        <end position="86"/>
    </location>
</feature>
<dbReference type="EMBL" id="JAVRQU010000009">
    <property type="protein sequence ID" value="KAK5699089.1"/>
    <property type="molecule type" value="Genomic_DNA"/>
</dbReference>
<name>A0AAN7VR20_9PEZI</name>
<dbReference type="SMART" id="SM00225">
    <property type="entry name" value="BTB"/>
    <property type="match status" value="1"/>
</dbReference>
<dbReference type="SUPFAM" id="SSF54695">
    <property type="entry name" value="POZ domain"/>
    <property type="match status" value="1"/>
</dbReference>
<gene>
    <name evidence="3" type="ORF">LTR97_006738</name>
</gene>
<evidence type="ECO:0000259" key="2">
    <source>
        <dbReference type="PROSITE" id="PS50097"/>
    </source>
</evidence>
<dbReference type="PANTHER" id="PTHR47843">
    <property type="entry name" value="BTB DOMAIN-CONTAINING PROTEIN-RELATED"/>
    <property type="match status" value="1"/>
</dbReference>
<dbReference type="Pfam" id="PF00651">
    <property type="entry name" value="BTB"/>
    <property type="match status" value="1"/>
</dbReference>
<dbReference type="PANTHER" id="PTHR47843:SF2">
    <property type="entry name" value="BTB DOMAIN-CONTAINING PROTEIN"/>
    <property type="match status" value="1"/>
</dbReference>
<evidence type="ECO:0000313" key="4">
    <source>
        <dbReference type="Proteomes" id="UP001310594"/>
    </source>
</evidence>
<dbReference type="InterPro" id="IPR011333">
    <property type="entry name" value="SKP1/BTB/POZ_sf"/>
</dbReference>
<feature type="compositionally biased region" description="Acidic residues" evidence="1">
    <location>
        <begin position="236"/>
        <end position="248"/>
    </location>
</feature>
<dbReference type="PROSITE" id="PS50097">
    <property type="entry name" value="BTB"/>
    <property type="match status" value="1"/>
</dbReference>